<dbReference type="GO" id="GO:0004497">
    <property type="term" value="F:monooxygenase activity"/>
    <property type="evidence" value="ECO:0007669"/>
    <property type="project" value="TreeGrafter"/>
</dbReference>
<keyword evidence="3" id="KW-1185">Reference proteome</keyword>
<dbReference type="Proteomes" id="UP000249590">
    <property type="component" value="Unassembled WGS sequence"/>
</dbReference>
<dbReference type="InterPro" id="IPR050982">
    <property type="entry name" value="Auxin_biosynth/cation_transpt"/>
</dbReference>
<accession>A0A8B2NQZ3</accession>
<keyword evidence="1" id="KW-0560">Oxidoreductase</keyword>
<dbReference type="PANTHER" id="PTHR43539">
    <property type="entry name" value="FLAVIN-BINDING MONOOXYGENASE-LIKE PROTEIN (AFU_ORTHOLOGUE AFUA_4G09220)"/>
    <property type="match status" value="1"/>
</dbReference>
<evidence type="ECO:0000313" key="2">
    <source>
        <dbReference type="EMBL" id="RAH97419.1"/>
    </source>
</evidence>
<dbReference type="SUPFAM" id="SSF51905">
    <property type="entry name" value="FAD/NAD(P)-binding domain"/>
    <property type="match status" value="1"/>
</dbReference>
<sequence>MVNAVIVGAGQAGLSMSRELNARGVDHVVLERGEVANSWRRQRWDSLRLITPNWMNGLPGHPYAGPEQNGYMSARELVDAFDRFVAAEDLPIETGVDVLAVRPGGGGYLVETSHGMIASDAVVLATGPAVTAKRPLFAASLPRDLVQLSALDYKRACDLPRGRVLVVGASASGVQIAQEIQRSGRDVILAVGHHTRGPRHYRGADIDAWLHLLGLLDVTIDEVDDVARVRRAPSMQLQGHDRVEALDLNALQDIGVEIVGRLAGVCDGRAQFAGSLANMCASADLKMNRLLAAIDAWVETHDLTALVAPAYALPATRVPAAPRLSLDFAAEGVRTVLWATGVRPDHSFVDLPVFDRKGEIRHDGGVVAPGLFVMGLPFLRRRKSHLIDGAGPDARDLADILRGELDRRQAA</sequence>
<dbReference type="EMBL" id="QHHQ01000009">
    <property type="protein sequence ID" value="RAH97419.1"/>
    <property type="molecule type" value="Genomic_DNA"/>
</dbReference>
<dbReference type="AlphaFoldDB" id="A0A8B2NQZ3"/>
<evidence type="ECO:0000313" key="3">
    <source>
        <dbReference type="Proteomes" id="UP000249590"/>
    </source>
</evidence>
<organism evidence="2 3">
    <name type="scientific">Acuticoccus sediminis</name>
    <dbReference type="NCBI Taxonomy" id="2184697"/>
    <lineage>
        <taxon>Bacteria</taxon>
        <taxon>Pseudomonadati</taxon>
        <taxon>Pseudomonadota</taxon>
        <taxon>Alphaproteobacteria</taxon>
        <taxon>Hyphomicrobiales</taxon>
        <taxon>Amorphaceae</taxon>
        <taxon>Acuticoccus</taxon>
    </lineage>
</organism>
<reference evidence="2 3" key="1">
    <citation type="submission" date="2018-05" db="EMBL/GenBank/DDBJ databases">
        <title>Acuticoccus sediminis sp. nov., isolated from deep-sea sediment of Indian Ocean.</title>
        <authorList>
            <person name="Liu X."/>
            <person name="Lai Q."/>
            <person name="Du Y."/>
            <person name="Sun F."/>
            <person name="Zhang X."/>
            <person name="Wang S."/>
            <person name="Shao Z."/>
        </authorList>
    </citation>
    <scope>NUCLEOTIDE SEQUENCE [LARGE SCALE GENOMIC DNA]</scope>
    <source>
        <strain evidence="2 3">PTG4-2</strain>
    </source>
</reference>
<proteinExistence type="predicted"/>
<dbReference type="PRINTS" id="PR00411">
    <property type="entry name" value="PNDRDTASEI"/>
</dbReference>
<dbReference type="PANTHER" id="PTHR43539:SF78">
    <property type="entry name" value="FLAVIN-CONTAINING MONOOXYGENASE"/>
    <property type="match status" value="1"/>
</dbReference>
<dbReference type="OrthoDB" id="9773233at2"/>
<comment type="caution">
    <text evidence="2">The sequence shown here is derived from an EMBL/GenBank/DDBJ whole genome shotgun (WGS) entry which is preliminary data.</text>
</comment>
<dbReference type="InterPro" id="IPR036188">
    <property type="entry name" value="FAD/NAD-bd_sf"/>
</dbReference>
<dbReference type="GO" id="GO:0050660">
    <property type="term" value="F:flavin adenine dinucleotide binding"/>
    <property type="evidence" value="ECO:0007669"/>
    <property type="project" value="TreeGrafter"/>
</dbReference>
<dbReference type="RefSeq" id="WP_111351996.1">
    <property type="nucleotide sequence ID" value="NZ_QHHQ01000009.1"/>
</dbReference>
<dbReference type="Gene3D" id="3.50.50.60">
    <property type="entry name" value="FAD/NAD(P)-binding domain"/>
    <property type="match status" value="2"/>
</dbReference>
<dbReference type="Pfam" id="PF13738">
    <property type="entry name" value="Pyr_redox_3"/>
    <property type="match status" value="1"/>
</dbReference>
<evidence type="ECO:0000256" key="1">
    <source>
        <dbReference type="ARBA" id="ARBA00023002"/>
    </source>
</evidence>
<protein>
    <submittedName>
        <fullName evidence="2">Pyridine nucleotide-disulfide oxidoreductase</fullName>
    </submittedName>
</protein>
<gene>
    <name evidence="2" type="ORF">DLJ53_29955</name>
</gene>
<name>A0A8B2NQZ3_9HYPH</name>